<proteinExistence type="predicted"/>
<reference evidence="1" key="1">
    <citation type="submission" date="2021-03" db="EMBL/GenBank/DDBJ databases">
        <title>Draft genome sequence of rust myrtle Austropuccinia psidii MF-1, a brazilian biotype.</title>
        <authorList>
            <person name="Quecine M.C."/>
            <person name="Pachon D.M.R."/>
            <person name="Bonatelli M.L."/>
            <person name="Correr F.H."/>
            <person name="Franceschini L.M."/>
            <person name="Leite T.F."/>
            <person name="Margarido G.R.A."/>
            <person name="Almeida C.A."/>
            <person name="Ferrarezi J.A."/>
            <person name="Labate C.A."/>
        </authorList>
    </citation>
    <scope>NUCLEOTIDE SEQUENCE</scope>
    <source>
        <strain evidence="1">MF-1</strain>
    </source>
</reference>
<evidence type="ECO:0000313" key="2">
    <source>
        <dbReference type="Proteomes" id="UP000765509"/>
    </source>
</evidence>
<dbReference type="OrthoDB" id="2794615at2759"/>
<protein>
    <submittedName>
        <fullName evidence="1">Uncharacterized protein</fullName>
    </submittedName>
</protein>
<sequence>MTIEKLPLDRFLVKNSGDAILTGNFLSRIMKVLHQSVKAFLLEGNLWHKRLGNPVNQALKMVGITPSLDTWEVFLTGKSSLLPFSENRDKAQHSFEYIHLDVVGSIDPI</sequence>
<name>A0A9Q3EH29_9BASI</name>
<keyword evidence="2" id="KW-1185">Reference proteome</keyword>
<accession>A0A9Q3EH29</accession>
<organism evidence="1 2">
    <name type="scientific">Austropuccinia psidii MF-1</name>
    <dbReference type="NCBI Taxonomy" id="1389203"/>
    <lineage>
        <taxon>Eukaryota</taxon>
        <taxon>Fungi</taxon>
        <taxon>Dikarya</taxon>
        <taxon>Basidiomycota</taxon>
        <taxon>Pucciniomycotina</taxon>
        <taxon>Pucciniomycetes</taxon>
        <taxon>Pucciniales</taxon>
        <taxon>Sphaerophragmiaceae</taxon>
        <taxon>Austropuccinia</taxon>
    </lineage>
</organism>
<evidence type="ECO:0000313" key="1">
    <source>
        <dbReference type="EMBL" id="MBW0518818.1"/>
    </source>
</evidence>
<dbReference type="AlphaFoldDB" id="A0A9Q3EH29"/>
<gene>
    <name evidence="1" type="ORF">O181_058533</name>
</gene>
<dbReference type="EMBL" id="AVOT02026895">
    <property type="protein sequence ID" value="MBW0518818.1"/>
    <property type="molecule type" value="Genomic_DNA"/>
</dbReference>
<comment type="caution">
    <text evidence="1">The sequence shown here is derived from an EMBL/GenBank/DDBJ whole genome shotgun (WGS) entry which is preliminary data.</text>
</comment>
<dbReference type="Proteomes" id="UP000765509">
    <property type="component" value="Unassembled WGS sequence"/>
</dbReference>